<protein>
    <recommendedName>
        <fullName evidence="1">HP domain-containing protein</fullName>
    </recommendedName>
</protein>
<evidence type="ECO:0000259" key="1">
    <source>
        <dbReference type="PROSITE" id="PS51089"/>
    </source>
</evidence>
<feature type="domain" description="HP" evidence="1">
    <location>
        <begin position="140"/>
        <end position="212"/>
    </location>
</feature>
<reference evidence="2" key="1">
    <citation type="submission" date="2021-11" db="EMBL/GenBank/DDBJ databases">
        <authorList>
            <consortium name="Genoscope - CEA"/>
            <person name="William W."/>
        </authorList>
    </citation>
    <scope>NUCLEOTIDE SEQUENCE</scope>
</reference>
<dbReference type="InterPro" id="IPR036886">
    <property type="entry name" value="Villin_headpiece_dom_sf"/>
</dbReference>
<evidence type="ECO:0000313" key="2">
    <source>
        <dbReference type="EMBL" id="CAH0369296.1"/>
    </source>
</evidence>
<evidence type="ECO:0000313" key="3">
    <source>
        <dbReference type="Proteomes" id="UP000789595"/>
    </source>
</evidence>
<dbReference type="GO" id="GO:0007010">
    <property type="term" value="P:cytoskeleton organization"/>
    <property type="evidence" value="ECO:0007669"/>
    <property type="project" value="InterPro"/>
</dbReference>
<name>A0A8J2X0H3_9STRA</name>
<proteinExistence type="predicted"/>
<dbReference type="OrthoDB" id="6375767at2759"/>
<dbReference type="PROSITE" id="PS51089">
    <property type="entry name" value="HP"/>
    <property type="match status" value="1"/>
</dbReference>
<sequence length="212" mass="22658">MSAIVHRDLIDASELDSLLQRLTTAQNDKERLRHLKTAARNYTFDGGQIARLLAPMAASPAAAVEAAVMLLRRAVPRAADPAAVETAVAALVYDEQRADVKARLGLGPGDITDAAEPLAVSSTAADEALRGFADRSGAIALNCPAVPTADGRGVTMSVPVKVMFHNPADDNKVRFAMMDDAAFRDTFGMDRGAFDALPQWRQIALKKEKGLF</sequence>
<accession>A0A8J2X0H3</accession>
<comment type="caution">
    <text evidence="2">The sequence shown here is derived from an EMBL/GenBank/DDBJ whole genome shotgun (WGS) entry which is preliminary data.</text>
</comment>
<dbReference type="SMART" id="SM00153">
    <property type="entry name" value="VHP"/>
    <property type="match status" value="1"/>
</dbReference>
<dbReference type="GO" id="GO:0003779">
    <property type="term" value="F:actin binding"/>
    <property type="evidence" value="ECO:0007669"/>
    <property type="project" value="InterPro"/>
</dbReference>
<dbReference type="EMBL" id="CAKKNE010000002">
    <property type="protein sequence ID" value="CAH0369296.1"/>
    <property type="molecule type" value="Genomic_DNA"/>
</dbReference>
<organism evidence="2 3">
    <name type="scientific">Pelagomonas calceolata</name>
    <dbReference type="NCBI Taxonomy" id="35677"/>
    <lineage>
        <taxon>Eukaryota</taxon>
        <taxon>Sar</taxon>
        <taxon>Stramenopiles</taxon>
        <taxon>Ochrophyta</taxon>
        <taxon>Pelagophyceae</taxon>
        <taxon>Pelagomonadales</taxon>
        <taxon>Pelagomonadaceae</taxon>
        <taxon>Pelagomonas</taxon>
    </lineage>
</organism>
<keyword evidence="3" id="KW-1185">Reference proteome</keyword>
<dbReference type="InterPro" id="IPR003128">
    <property type="entry name" value="Villin_headpiece"/>
</dbReference>
<dbReference type="AlphaFoldDB" id="A0A8J2X0H3"/>
<dbReference type="SUPFAM" id="SSF47050">
    <property type="entry name" value="VHP, Villin headpiece domain"/>
    <property type="match status" value="1"/>
</dbReference>
<dbReference type="Pfam" id="PF02209">
    <property type="entry name" value="VHP"/>
    <property type="match status" value="1"/>
</dbReference>
<gene>
    <name evidence="2" type="ORF">PECAL_2P24160</name>
</gene>
<dbReference type="Proteomes" id="UP000789595">
    <property type="component" value="Unassembled WGS sequence"/>
</dbReference>
<dbReference type="Gene3D" id="1.10.950.10">
    <property type="entry name" value="Villin headpiece domain"/>
    <property type="match status" value="1"/>
</dbReference>